<evidence type="ECO:0000256" key="1">
    <source>
        <dbReference type="ARBA" id="ARBA00008682"/>
    </source>
</evidence>
<sequence>MTSYQLMKQRYASNKEKAKQDAMPCFFSTNIFKAKDALASVLIHKRHSTFYFIPCVPEAVIDPVTSAFNFVNPQTVLIAQPGEMEQANLSSLIISMLMISILPHSECQQQHCAFTDTGPSMVRAGYWFSQYNHYSPASSINSSLYTHLYYYSLSLDDVNFGIVVPPDQLPLLGAFSSTVKSNNPSLKALLSIATKDHQESASCAAFSTMAADPVLRASFINSTLELARANKFDGLDLAWQYPSLPSDMINLGFLLAEWRARISEEARSAGSTLLLTATVYFSNHLFDEPTDSLDYPTDAFSDNLDWINALCFGYHKNNHATVNNAALFDKTSHFSTSYGITSWLDAGIPPCKLVMGIPLFGRSWFLKNKAKNELGAAVVATGPRQKMSNQTGAMAYSEIEELLKDPSSEYVYDNRTGTSYVHCGDLWVSFDSPEVVEDKINFAQHSRLLGYFLWPISFDNLNYTTSRQASEMWLRNYESPNYKREEGFEQGLSPLEAPQDDAPTASTAQSGSTQRFSMIHKIIRVCIWLLCFILI</sequence>
<dbReference type="GO" id="GO:0005975">
    <property type="term" value="P:carbohydrate metabolic process"/>
    <property type="evidence" value="ECO:0007669"/>
    <property type="project" value="InterPro"/>
</dbReference>
<proteinExistence type="inferred from homology"/>
<dbReference type="InterPro" id="IPR001223">
    <property type="entry name" value="Glyco_hydro18_cat"/>
</dbReference>
<dbReference type="GO" id="GO:0005576">
    <property type="term" value="C:extracellular region"/>
    <property type="evidence" value="ECO:0007669"/>
    <property type="project" value="TreeGrafter"/>
</dbReference>
<dbReference type="GO" id="GO:0004568">
    <property type="term" value="F:chitinase activity"/>
    <property type="evidence" value="ECO:0007669"/>
    <property type="project" value="TreeGrafter"/>
</dbReference>
<dbReference type="Gene3D" id="3.20.20.80">
    <property type="entry name" value="Glycosidases"/>
    <property type="match status" value="1"/>
</dbReference>
<dbReference type="InterPro" id="IPR011583">
    <property type="entry name" value="Chitinase_II/V-like_cat"/>
</dbReference>
<dbReference type="SUPFAM" id="SSF51445">
    <property type="entry name" value="(Trans)glycosidases"/>
    <property type="match status" value="1"/>
</dbReference>
<name>A0AAQ3K5N4_9LILI</name>
<dbReference type="GO" id="GO:0008061">
    <property type="term" value="F:chitin binding"/>
    <property type="evidence" value="ECO:0007669"/>
    <property type="project" value="InterPro"/>
</dbReference>
<dbReference type="InterPro" id="IPR017853">
    <property type="entry name" value="GH"/>
</dbReference>
<protein>
    <recommendedName>
        <fullName evidence="6">GH18 domain-containing protein</fullName>
    </recommendedName>
</protein>
<evidence type="ECO:0000313" key="8">
    <source>
        <dbReference type="Proteomes" id="UP001327560"/>
    </source>
</evidence>
<dbReference type="Pfam" id="PF00704">
    <property type="entry name" value="Glyco_hydro_18"/>
    <property type="match status" value="1"/>
</dbReference>
<keyword evidence="4" id="KW-0325">Glycoprotein</keyword>
<comment type="similarity">
    <text evidence="1">Belongs to the glycosyl hydrolase 18 family. Chitinase class V subfamily.</text>
</comment>
<dbReference type="GO" id="GO:0006032">
    <property type="term" value="P:chitin catabolic process"/>
    <property type="evidence" value="ECO:0007669"/>
    <property type="project" value="TreeGrafter"/>
</dbReference>
<dbReference type="Gene3D" id="3.10.50.10">
    <property type="match status" value="1"/>
</dbReference>
<keyword evidence="3" id="KW-0378">Hydrolase</keyword>
<keyword evidence="5" id="KW-0326">Glycosidase</keyword>
<dbReference type="InterPro" id="IPR050314">
    <property type="entry name" value="Glycosyl_Hydrlase_18"/>
</dbReference>
<dbReference type="SUPFAM" id="SSF54556">
    <property type="entry name" value="Chitinase insertion domain"/>
    <property type="match status" value="1"/>
</dbReference>
<dbReference type="PROSITE" id="PS51910">
    <property type="entry name" value="GH18_2"/>
    <property type="match status" value="1"/>
</dbReference>
<evidence type="ECO:0000256" key="4">
    <source>
        <dbReference type="ARBA" id="ARBA00023180"/>
    </source>
</evidence>
<keyword evidence="2" id="KW-0732">Signal</keyword>
<dbReference type="EMBL" id="CP136892">
    <property type="protein sequence ID" value="WOL02508.1"/>
    <property type="molecule type" value="Genomic_DNA"/>
</dbReference>
<dbReference type="PANTHER" id="PTHR11177">
    <property type="entry name" value="CHITINASE"/>
    <property type="match status" value="1"/>
</dbReference>
<accession>A0AAQ3K5N4</accession>
<dbReference type="SMART" id="SM00636">
    <property type="entry name" value="Glyco_18"/>
    <property type="match status" value="1"/>
</dbReference>
<evidence type="ECO:0000259" key="6">
    <source>
        <dbReference type="PROSITE" id="PS51910"/>
    </source>
</evidence>
<evidence type="ECO:0000256" key="2">
    <source>
        <dbReference type="ARBA" id="ARBA00022729"/>
    </source>
</evidence>
<gene>
    <name evidence="7" type="ORF">Cni_G11227</name>
</gene>
<keyword evidence="8" id="KW-1185">Reference proteome</keyword>
<dbReference type="PANTHER" id="PTHR11177:SF347">
    <property type="entry name" value="GLYCOSYL HYDROLASES FAMILY 18 PROTEIN, EXPRESSED"/>
    <property type="match status" value="1"/>
</dbReference>
<reference evidence="7 8" key="1">
    <citation type="submission" date="2023-10" db="EMBL/GenBank/DDBJ databases">
        <title>Chromosome-scale genome assembly provides insights into flower coloration mechanisms of Canna indica.</title>
        <authorList>
            <person name="Li C."/>
        </authorList>
    </citation>
    <scope>NUCLEOTIDE SEQUENCE [LARGE SCALE GENOMIC DNA]</scope>
    <source>
        <tissue evidence="7">Flower</tissue>
    </source>
</reference>
<evidence type="ECO:0000256" key="3">
    <source>
        <dbReference type="ARBA" id="ARBA00022801"/>
    </source>
</evidence>
<dbReference type="AlphaFoldDB" id="A0AAQ3K5N4"/>
<dbReference type="FunFam" id="3.10.50.10:FF:000003">
    <property type="entry name" value="Class V chitinase CHIT5b"/>
    <property type="match status" value="1"/>
</dbReference>
<evidence type="ECO:0000256" key="5">
    <source>
        <dbReference type="ARBA" id="ARBA00023295"/>
    </source>
</evidence>
<dbReference type="InterPro" id="IPR029070">
    <property type="entry name" value="Chitinase_insertion_sf"/>
</dbReference>
<feature type="domain" description="GH18" evidence="6">
    <location>
        <begin position="121"/>
        <end position="476"/>
    </location>
</feature>
<organism evidence="7 8">
    <name type="scientific">Canna indica</name>
    <name type="common">Indian-shot</name>
    <dbReference type="NCBI Taxonomy" id="4628"/>
    <lineage>
        <taxon>Eukaryota</taxon>
        <taxon>Viridiplantae</taxon>
        <taxon>Streptophyta</taxon>
        <taxon>Embryophyta</taxon>
        <taxon>Tracheophyta</taxon>
        <taxon>Spermatophyta</taxon>
        <taxon>Magnoliopsida</taxon>
        <taxon>Liliopsida</taxon>
        <taxon>Zingiberales</taxon>
        <taxon>Cannaceae</taxon>
        <taxon>Canna</taxon>
    </lineage>
</organism>
<dbReference type="Proteomes" id="UP001327560">
    <property type="component" value="Chromosome 3"/>
</dbReference>
<evidence type="ECO:0000313" key="7">
    <source>
        <dbReference type="EMBL" id="WOL02508.1"/>
    </source>
</evidence>